<dbReference type="Gene3D" id="2.70.70.10">
    <property type="entry name" value="Glucose Permease (Domain IIA)"/>
    <property type="match status" value="1"/>
</dbReference>
<evidence type="ECO:0000256" key="2">
    <source>
        <dbReference type="SAM" id="MobiDB-lite"/>
    </source>
</evidence>
<dbReference type="InterPro" id="IPR016047">
    <property type="entry name" value="M23ase_b-sheet_dom"/>
</dbReference>
<dbReference type="KEGG" id="txa:HQN79_06265"/>
<dbReference type="InterPro" id="IPR018392">
    <property type="entry name" value="LysM"/>
</dbReference>
<comment type="similarity">
    <text evidence="1">Belongs to the E.coli NlpD/Haemophilus LppB family.</text>
</comment>
<dbReference type="PANTHER" id="PTHR21666:SF263">
    <property type="entry name" value="MUREIN HYDROLASE ACTIVATOR NLPD"/>
    <property type="match status" value="1"/>
</dbReference>
<dbReference type="RefSeq" id="WP_173285091.1">
    <property type="nucleotide sequence ID" value="NZ_CP054020.1"/>
</dbReference>
<dbReference type="PROSITE" id="PS51782">
    <property type="entry name" value="LYSM"/>
    <property type="match status" value="1"/>
</dbReference>
<gene>
    <name evidence="4" type="ORF">HQN79_06265</name>
</gene>
<evidence type="ECO:0000313" key="5">
    <source>
        <dbReference type="Proteomes" id="UP000504724"/>
    </source>
</evidence>
<name>A0A7D4NQU2_9GAMM</name>
<dbReference type="InterPro" id="IPR050570">
    <property type="entry name" value="Cell_wall_metabolism_enzyme"/>
</dbReference>
<dbReference type="InterPro" id="IPR011055">
    <property type="entry name" value="Dup_hybrid_motif"/>
</dbReference>
<reference evidence="4 5" key="1">
    <citation type="submission" date="2020-05" db="EMBL/GenBank/DDBJ databases">
        <title>Thiomicrorhabdus sediminis sp.nov. and Thiomicrorhabdus xiamenensis sp.nov., novel sulfur-oxidizing bacteria isolated from coastal sediment.</title>
        <authorList>
            <person name="Liu X."/>
        </authorList>
    </citation>
    <scope>NUCLEOTIDE SEQUENCE [LARGE SCALE GENOMIC DNA]</scope>
    <source>
        <strain evidence="4 5">G2</strain>
    </source>
</reference>
<proteinExistence type="inferred from homology"/>
<protein>
    <submittedName>
        <fullName evidence="4">M23 family metallopeptidase</fullName>
    </submittedName>
</protein>
<dbReference type="Pfam" id="PF01476">
    <property type="entry name" value="LysM"/>
    <property type="match status" value="1"/>
</dbReference>
<organism evidence="4 5">
    <name type="scientific">Thiomicrorhabdus xiamenensis</name>
    <dbReference type="NCBI Taxonomy" id="2739063"/>
    <lineage>
        <taxon>Bacteria</taxon>
        <taxon>Pseudomonadati</taxon>
        <taxon>Pseudomonadota</taxon>
        <taxon>Gammaproteobacteria</taxon>
        <taxon>Thiotrichales</taxon>
        <taxon>Piscirickettsiaceae</taxon>
        <taxon>Thiomicrorhabdus</taxon>
    </lineage>
</organism>
<feature type="domain" description="LysM" evidence="3">
    <location>
        <begin position="58"/>
        <end position="102"/>
    </location>
</feature>
<dbReference type="Proteomes" id="UP000504724">
    <property type="component" value="Chromosome"/>
</dbReference>
<dbReference type="Gene3D" id="3.10.350.10">
    <property type="entry name" value="LysM domain"/>
    <property type="match status" value="1"/>
</dbReference>
<accession>A0A7D4NQU2</accession>
<dbReference type="SUPFAM" id="SSF51261">
    <property type="entry name" value="Duplicated hybrid motif"/>
    <property type="match status" value="1"/>
</dbReference>
<evidence type="ECO:0000256" key="1">
    <source>
        <dbReference type="ARBA" id="ARBA00038420"/>
    </source>
</evidence>
<dbReference type="CDD" id="cd12797">
    <property type="entry name" value="M23_peptidase"/>
    <property type="match status" value="1"/>
</dbReference>
<dbReference type="PANTHER" id="PTHR21666">
    <property type="entry name" value="PEPTIDASE-RELATED"/>
    <property type="match status" value="1"/>
</dbReference>
<dbReference type="CDD" id="cd00118">
    <property type="entry name" value="LysM"/>
    <property type="match status" value="1"/>
</dbReference>
<evidence type="ECO:0000259" key="3">
    <source>
        <dbReference type="PROSITE" id="PS51782"/>
    </source>
</evidence>
<feature type="region of interest" description="Disordered" evidence="2">
    <location>
        <begin position="31"/>
        <end position="52"/>
    </location>
</feature>
<sequence>METYLKKNLPLIAVVSISLLQLQGCSSPLKYDPSARDDGRPAPVLKSQPVSGANSCSSVYIVKPGDSLSRIAEKCQVPLTLLQEVNHISRADLIYVNQELKIPYSDNASAYDSSINTDNSVNTYHVSREPAYSEDLSADSVKQWSWPMSKQTDYRFIRDEHGISALEIYGFIGQKVYAMADGEVVFAGDGITEYGNMIMLKHPDGKLSVYAHNQRLLVKKGDQVRSGAQIATMGSTGLTDKPKLYTEVRYHGQKISIKKVLGE</sequence>
<dbReference type="EMBL" id="CP054020">
    <property type="protein sequence ID" value="QKI89192.1"/>
    <property type="molecule type" value="Genomic_DNA"/>
</dbReference>
<evidence type="ECO:0000313" key="4">
    <source>
        <dbReference type="EMBL" id="QKI89192.1"/>
    </source>
</evidence>
<dbReference type="SMART" id="SM00257">
    <property type="entry name" value="LysM"/>
    <property type="match status" value="1"/>
</dbReference>
<dbReference type="GO" id="GO:0004222">
    <property type="term" value="F:metalloendopeptidase activity"/>
    <property type="evidence" value="ECO:0007669"/>
    <property type="project" value="TreeGrafter"/>
</dbReference>
<keyword evidence="5" id="KW-1185">Reference proteome</keyword>
<dbReference type="InterPro" id="IPR036779">
    <property type="entry name" value="LysM_dom_sf"/>
</dbReference>
<dbReference type="AlphaFoldDB" id="A0A7D4NQU2"/>
<dbReference type="Pfam" id="PF01551">
    <property type="entry name" value="Peptidase_M23"/>
    <property type="match status" value="1"/>
</dbReference>